<feature type="transmembrane region" description="Helical" evidence="1">
    <location>
        <begin position="81"/>
        <end position="104"/>
    </location>
</feature>
<dbReference type="EMBL" id="MK072506">
    <property type="protein sequence ID" value="AYV86403.1"/>
    <property type="molecule type" value="Genomic_DNA"/>
</dbReference>
<keyword evidence="1" id="KW-1133">Transmembrane helix</keyword>
<name>A0A3G5AJY2_9VIRU</name>
<evidence type="ECO:0000313" key="2">
    <source>
        <dbReference type="EMBL" id="AYV86403.1"/>
    </source>
</evidence>
<gene>
    <name evidence="2" type="ORF">Solumvirus9_3</name>
</gene>
<feature type="transmembrane region" description="Helical" evidence="1">
    <location>
        <begin position="265"/>
        <end position="285"/>
    </location>
</feature>
<accession>A0A3G5AJY2</accession>
<protein>
    <submittedName>
        <fullName evidence="2">Uncharacterized protein</fullName>
    </submittedName>
</protein>
<reference evidence="2" key="1">
    <citation type="submission" date="2018-10" db="EMBL/GenBank/DDBJ databases">
        <title>Hidden diversity of soil giant viruses.</title>
        <authorList>
            <person name="Schulz F."/>
            <person name="Alteio L."/>
            <person name="Goudeau D."/>
            <person name="Ryan E.M."/>
            <person name="Malmstrom R.R."/>
            <person name="Blanchard J."/>
            <person name="Woyke T."/>
        </authorList>
    </citation>
    <scope>NUCLEOTIDE SEQUENCE</scope>
    <source>
        <strain evidence="2">SMV1</strain>
    </source>
</reference>
<proteinExistence type="predicted"/>
<feature type="transmembrane region" description="Helical" evidence="1">
    <location>
        <begin position="155"/>
        <end position="181"/>
    </location>
</feature>
<keyword evidence="1" id="KW-0472">Membrane</keyword>
<keyword evidence="1" id="KW-0812">Transmembrane</keyword>
<feature type="transmembrane region" description="Helical" evidence="1">
    <location>
        <begin position="235"/>
        <end position="259"/>
    </location>
</feature>
<organism evidence="2">
    <name type="scientific">Solumvirus sp</name>
    <dbReference type="NCBI Taxonomy" id="2487773"/>
    <lineage>
        <taxon>Viruses</taxon>
        <taxon>Pithoviruses</taxon>
    </lineage>
</organism>
<evidence type="ECO:0000256" key="1">
    <source>
        <dbReference type="SAM" id="Phobius"/>
    </source>
</evidence>
<sequence>MTETMKVSETVAGTRSLSSLPTITEDPSVVKQVYEAQLKSLQDTRQGCQLQKDKKEDPLKNLVSIIISPPKTRWRYVISRGIFISCGLGVSILFGMTLMSIWVFNSQDSFAKSRESLMNLTSGSAFLYIYLRLTEVVERGDEKIKISQLKEEWHSMVQVMFFVITLFSIVITIFLSILVIWNPDEKLVKLYNQNYDVSGSLIVSSVIMILLMRITEYVDESVSVNMLWKQKLRSLSFFLILLGVLATNICYIVEVFFMYPRENSAKLMVTTMMCAIYTTVITVIMKVESETSSIKKDN</sequence>